<reference evidence="6" key="1">
    <citation type="submission" date="2024-02" db="EMBL/GenBank/DDBJ databases">
        <authorList>
            <consortium name="ELIXIR-Norway"/>
            <consortium name="Elixir Norway"/>
        </authorList>
    </citation>
    <scope>NUCLEOTIDE SEQUENCE</scope>
</reference>
<keyword evidence="7" id="KW-1185">Reference proteome</keyword>
<feature type="region of interest" description="Disordered" evidence="5">
    <location>
        <begin position="420"/>
        <end position="439"/>
    </location>
</feature>
<dbReference type="SUPFAM" id="SSF50978">
    <property type="entry name" value="WD40 repeat-like"/>
    <property type="match status" value="1"/>
</dbReference>
<evidence type="ECO:0000256" key="1">
    <source>
        <dbReference type="ARBA" id="ARBA00004496"/>
    </source>
</evidence>
<protein>
    <recommendedName>
        <fullName evidence="8">WD repeat-containing protein 63</fullName>
    </recommendedName>
</protein>
<organism evidence="6 7">
    <name type="scientific">Sphagnum troendelagicum</name>
    <dbReference type="NCBI Taxonomy" id="128251"/>
    <lineage>
        <taxon>Eukaryota</taxon>
        <taxon>Viridiplantae</taxon>
        <taxon>Streptophyta</taxon>
        <taxon>Embryophyta</taxon>
        <taxon>Bryophyta</taxon>
        <taxon>Sphagnophytina</taxon>
        <taxon>Sphagnopsida</taxon>
        <taxon>Sphagnales</taxon>
        <taxon>Sphagnaceae</taxon>
        <taxon>Sphagnum</taxon>
    </lineage>
</organism>
<keyword evidence="3" id="KW-0853">WD repeat</keyword>
<dbReference type="PANTHER" id="PTHR12442:SF5">
    <property type="entry name" value="DYNEIN AXONEMAL INTERMEDIATE CHAIN 3"/>
    <property type="match status" value="1"/>
</dbReference>
<sequence>MATMSAEMMALLGMKPVEVEKPPTPPPRVAEEHPFGVVSLYLTDSTCKMFSIDKKEVKNNQHFVVDTKSVKEDISLKGAISDFHVVKGSLMNYTEESFLLRYIGDDRYINDHNFEIVCTKEQRESIEKALAEKLAEEDTRGSGPRIWISLGSEAEIVAESVTATRDPILIRATKKRRDFYQKIALADRDSLETWSSSQMECRPFKDPSFDKYMLEQDTASQAIPDTKDTAAQTVQKVHRNNQVQYMPRTMEIPEAKAVLSSNEMGDFLTATKPKYVDALQQNELFDLCEDDFSSFVDDDYQHGDHAITSVSEFQSFMDLNYGKSKMVSAIDWMPGKRGIVAAAVSASSSFDERVQVAGRPCSSHVLLWTFQDPIHPWMVLESSSDIFSLRFNPVKPHLIAGGCYNGQVILWDITKAQEKQDRKDRREAEESSEDKEKKKSVTMTPVVLFTLLSTMKTSHKAIVSDIHWLPKDFQLGVEGAQNNGETNLIASVSVDGTITFWDVTKKDEPELDESWSDERKYAAFEEKKYAWTPLYKIDVKSETPARQVGPLKMARGFKGTTYYCSTEFGQVMEVDLNMPTGAANVTGITAVHQGPVRVLLRSPFFDNVILSVGIWTFALWRDGIEKPMYVSRSSEGYLTTGCWSPTRPAVIYIGLIDGTIEVWDLLDQSHQPSMTALVSSCQLTSMEFWKLSTPQFLAVGDIQGILHIMEIPRILRRASYKEKPAMKNFFSRQQAWVVDVETRAKGRGAEIAKREAVKSAEKEREEQFFKTCTWDDQAELEYQQFEEQCRSSFQPTSVAHAA</sequence>
<gene>
    <name evidence="6" type="ORF">CSSPTR1EN2_LOCUS21398</name>
</gene>
<evidence type="ECO:0000313" key="7">
    <source>
        <dbReference type="Proteomes" id="UP001497512"/>
    </source>
</evidence>
<dbReference type="Gene3D" id="2.130.10.10">
    <property type="entry name" value="YVTN repeat-like/Quinoprotein amine dehydrogenase"/>
    <property type="match status" value="2"/>
</dbReference>
<dbReference type="Proteomes" id="UP001497512">
    <property type="component" value="Chromosome 8"/>
</dbReference>
<dbReference type="SMART" id="SM00320">
    <property type="entry name" value="WD40"/>
    <property type="match status" value="3"/>
</dbReference>
<name>A0ABP0UXU7_9BRYO</name>
<dbReference type="Pfam" id="PF00400">
    <property type="entry name" value="WD40"/>
    <property type="match status" value="1"/>
</dbReference>
<keyword evidence="4" id="KW-0677">Repeat</keyword>
<dbReference type="PANTHER" id="PTHR12442">
    <property type="entry name" value="DYNEIN INTERMEDIATE CHAIN"/>
    <property type="match status" value="1"/>
</dbReference>
<evidence type="ECO:0000256" key="5">
    <source>
        <dbReference type="SAM" id="MobiDB-lite"/>
    </source>
</evidence>
<dbReference type="InterPro" id="IPR001680">
    <property type="entry name" value="WD40_rpt"/>
</dbReference>
<dbReference type="InterPro" id="IPR036322">
    <property type="entry name" value="WD40_repeat_dom_sf"/>
</dbReference>
<evidence type="ECO:0000256" key="2">
    <source>
        <dbReference type="ARBA" id="ARBA00022490"/>
    </source>
</evidence>
<proteinExistence type="predicted"/>
<evidence type="ECO:0000256" key="4">
    <source>
        <dbReference type="ARBA" id="ARBA00022737"/>
    </source>
</evidence>
<evidence type="ECO:0000256" key="3">
    <source>
        <dbReference type="ARBA" id="ARBA00022574"/>
    </source>
</evidence>
<accession>A0ABP0UXU7</accession>
<dbReference type="InterPro" id="IPR050687">
    <property type="entry name" value="Dynein_IC"/>
</dbReference>
<keyword evidence="2" id="KW-0963">Cytoplasm</keyword>
<comment type="subcellular location">
    <subcellularLocation>
        <location evidence="1">Cytoplasm</location>
    </subcellularLocation>
</comment>
<dbReference type="InterPro" id="IPR015943">
    <property type="entry name" value="WD40/YVTN_repeat-like_dom_sf"/>
</dbReference>
<evidence type="ECO:0008006" key="8">
    <source>
        <dbReference type="Google" id="ProtNLM"/>
    </source>
</evidence>
<evidence type="ECO:0000313" key="6">
    <source>
        <dbReference type="EMBL" id="CAK9233262.1"/>
    </source>
</evidence>
<dbReference type="EMBL" id="OZ019900">
    <property type="protein sequence ID" value="CAK9233262.1"/>
    <property type="molecule type" value="Genomic_DNA"/>
</dbReference>